<keyword evidence="5" id="KW-1185">Reference proteome</keyword>
<dbReference type="EMBL" id="NIDF01000038">
    <property type="protein sequence ID" value="TYJ55494.1"/>
    <property type="molecule type" value="Genomic_DNA"/>
</dbReference>
<organism evidence="4 5">
    <name type="scientific">Cryptococcus floricola</name>
    <dbReference type="NCBI Taxonomy" id="2591691"/>
    <lineage>
        <taxon>Eukaryota</taxon>
        <taxon>Fungi</taxon>
        <taxon>Dikarya</taxon>
        <taxon>Basidiomycota</taxon>
        <taxon>Agaricomycotina</taxon>
        <taxon>Tremellomycetes</taxon>
        <taxon>Tremellales</taxon>
        <taxon>Cryptococcaceae</taxon>
        <taxon>Cryptococcus</taxon>
    </lineage>
</organism>
<gene>
    <name evidence="4" type="ORF">B9479_003766</name>
</gene>
<dbReference type="GO" id="GO:0007094">
    <property type="term" value="P:mitotic spindle assembly checkpoint signaling"/>
    <property type="evidence" value="ECO:0007669"/>
    <property type="project" value="TreeGrafter"/>
</dbReference>
<dbReference type="PANTHER" id="PTHR12205:SF0">
    <property type="entry name" value="CENTROMERE_KINETOCHORE PROTEIN ZW10 HOMOLOG"/>
    <property type="match status" value="1"/>
</dbReference>
<keyword evidence="1" id="KW-0175">Coiled coil</keyword>
<feature type="region of interest" description="Disordered" evidence="2">
    <location>
        <begin position="50"/>
        <end position="69"/>
    </location>
</feature>
<feature type="compositionally biased region" description="Basic and acidic residues" evidence="2">
    <location>
        <begin position="670"/>
        <end position="686"/>
    </location>
</feature>
<evidence type="ECO:0000313" key="5">
    <source>
        <dbReference type="Proteomes" id="UP000322245"/>
    </source>
</evidence>
<dbReference type="PANTHER" id="PTHR12205">
    <property type="entry name" value="CENTROMERE/KINETOCHORE PROTEIN ZW10"/>
    <property type="match status" value="1"/>
</dbReference>
<feature type="region of interest" description="Disordered" evidence="2">
    <location>
        <begin position="1"/>
        <end position="38"/>
    </location>
</feature>
<evidence type="ECO:0000256" key="1">
    <source>
        <dbReference type="SAM" id="Coils"/>
    </source>
</evidence>
<feature type="compositionally biased region" description="Low complexity" evidence="2">
    <location>
        <begin position="634"/>
        <end position="655"/>
    </location>
</feature>
<feature type="coiled-coil region" evidence="1">
    <location>
        <begin position="74"/>
        <end position="133"/>
    </location>
</feature>
<name>A0A5D3AYA1_9TREE</name>
<dbReference type="GO" id="GO:0005737">
    <property type="term" value="C:cytoplasm"/>
    <property type="evidence" value="ECO:0007669"/>
    <property type="project" value="GOC"/>
</dbReference>
<reference evidence="4 5" key="1">
    <citation type="submission" date="2017-05" db="EMBL/GenBank/DDBJ databases">
        <title>The Genome Sequence of Tsuchiyaea wingfieldii DSM 27421.</title>
        <authorList>
            <person name="Cuomo C."/>
            <person name="Passer A."/>
            <person name="Billmyre B."/>
            <person name="Heitman J."/>
        </authorList>
    </citation>
    <scope>NUCLEOTIDE SEQUENCE [LARGE SCALE GENOMIC DNA]</scope>
    <source>
        <strain evidence="4 5">DSM 27421</strain>
    </source>
</reference>
<evidence type="ECO:0000259" key="3">
    <source>
        <dbReference type="Pfam" id="PF22766"/>
    </source>
</evidence>
<feature type="domain" description="ZW10 C-terminal helical" evidence="3">
    <location>
        <begin position="931"/>
        <end position="1071"/>
    </location>
</feature>
<feature type="compositionally biased region" description="Acidic residues" evidence="2">
    <location>
        <begin position="555"/>
        <end position="566"/>
    </location>
</feature>
<evidence type="ECO:0000313" key="4">
    <source>
        <dbReference type="EMBL" id="TYJ55494.1"/>
    </source>
</evidence>
<protein>
    <recommendedName>
        <fullName evidence="3">ZW10 C-terminal helical domain-containing protein</fullName>
    </recommendedName>
</protein>
<dbReference type="GO" id="GO:1990423">
    <property type="term" value="C:RZZ complex"/>
    <property type="evidence" value="ECO:0007669"/>
    <property type="project" value="TreeGrafter"/>
</dbReference>
<dbReference type="Gene3D" id="1.10.357.150">
    <property type="match status" value="1"/>
</dbReference>
<accession>A0A5D3AYA1</accession>
<feature type="region of interest" description="Disordered" evidence="2">
    <location>
        <begin position="1070"/>
        <end position="1089"/>
    </location>
</feature>
<dbReference type="InterPro" id="IPR055148">
    <property type="entry name" value="ZW10_C_2"/>
</dbReference>
<dbReference type="Pfam" id="PF22766">
    <property type="entry name" value="ZW10_C2"/>
    <property type="match status" value="1"/>
</dbReference>
<evidence type="ECO:0000256" key="2">
    <source>
        <dbReference type="SAM" id="MobiDB-lite"/>
    </source>
</evidence>
<proteinExistence type="predicted"/>
<dbReference type="AlphaFoldDB" id="A0A5D3AYA1"/>
<feature type="region of interest" description="Disordered" evidence="2">
    <location>
        <begin position="530"/>
        <end position="694"/>
    </location>
</feature>
<dbReference type="Proteomes" id="UP000322245">
    <property type="component" value="Unassembled WGS sequence"/>
</dbReference>
<dbReference type="InterPro" id="IPR046362">
    <property type="entry name" value="Zw10/DSL1_C_sf"/>
</dbReference>
<dbReference type="GO" id="GO:0006888">
    <property type="term" value="P:endoplasmic reticulum to Golgi vesicle-mediated transport"/>
    <property type="evidence" value="ECO:0007669"/>
    <property type="project" value="TreeGrafter"/>
</dbReference>
<comment type="caution">
    <text evidence="4">The sequence shown here is derived from an EMBL/GenBank/DDBJ whole genome shotgun (WGS) entry which is preliminary data.</text>
</comment>
<sequence length="1089" mass="119307">MFPVPAHLPRSGGEHISSPAQEDIPAPADSAPEQESAVLTLLKPLLDAPIDTSKSTAPAASGAEKNKKGARWTAEEIRKVRESLEKAVEENKARTHRLVLDNLPTISHDIQLSSSLRTDMSQVKTKLESLEKEIDITDPATSFLPPLVTVLNNHFSSLSTLNTSRAYISALKSLQNKAQSVSKLEQAIWSGETAENWVIEALSSEQAVGEGSEALEIKETKAVKALDQRKRELYDEAVQQVLGGWAELVTVAKRGEGVVFTAKSEVKLPAPKGTPEYVMLNWFDCSIGPRPNNLQMTPAPHYSQTAVLQALNSLGLLTQSLQTLQTRLLEDVIIPITASRCTLNVSSSEGETVLRVEPSASTVGEEQVLESVRSFLSNLSPTLIPSSIELPETSSFLLSSITTTLQALLDNFLLPLLPSSPSALPAWISLLQTALTIESSQPISDDQKQGPISRFFQSQAALEYATKRRYDSAELVRGLVLGGWKGWEGVRWEREREVVGVVEVEVSDDEEVEDAEMTPVVEKKVPVRVKDEGLEEEDGWGFDEPVSAPEKNEEIAEEAGEDDGWGFDEPIAPTAPVFEPEPEPETIPTPATEPTPIEVSKPTKAPREAKRLGKKAGKKPKEHDPWDPVPDLAPTPSEVSEASSSRSETPVSASTFVSGQEINGNGVVHAEQEPKPKAKAPREAKKLGKKVGKQVKKEYDPWDVEAPVAAAVPAPVSVSDAVSSPALTDEVEGGWGWEDDAPVVAPVPVPEIRKDVTASPKKRKRTALKEERKVIKEVYQVSKGCEELLIIARRLLKEVDELKSTKLDSPSFENASTYTTIHQAIAEVFTLYRALLPTYYSQQLLEVPSLALQAYNDTNFLSFSLPSLSSSADSPEPSWDFEREQDALLALGDHLLEAFITNQLGQIDTELEGVKRLEGTGDDVVFRDSEKCIKGLVFELESLSRVIKPVVPQSERYPLLGTLLTHFTSRLSSFVLSLSDITEIESNRLTELVRLVYPLENLFAGGEGVVGHVRGWLKFCYIAEILQANLVDITYLLDQNALVDFTPDELIGLVRALFASSEKRDRVIDRIEAEGTGAGGEQEHEDERS</sequence>